<organism evidence="2">
    <name type="scientific">marine metagenome</name>
    <dbReference type="NCBI Taxonomy" id="408172"/>
    <lineage>
        <taxon>unclassified sequences</taxon>
        <taxon>metagenomes</taxon>
        <taxon>ecological metagenomes</taxon>
    </lineage>
</organism>
<evidence type="ECO:0000256" key="1">
    <source>
        <dbReference type="SAM" id="MobiDB-lite"/>
    </source>
</evidence>
<proteinExistence type="predicted"/>
<name>A0A381YMN1_9ZZZZ</name>
<feature type="non-terminal residue" evidence="2">
    <location>
        <position position="23"/>
    </location>
</feature>
<dbReference type="AlphaFoldDB" id="A0A381YMN1"/>
<protein>
    <submittedName>
        <fullName evidence="2">Uncharacterized protein</fullName>
    </submittedName>
</protein>
<reference evidence="2" key="1">
    <citation type="submission" date="2018-05" db="EMBL/GenBank/DDBJ databases">
        <authorList>
            <person name="Lanie J.A."/>
            <person name="Ng W.-L."/>
            <person name="Kazmierczak K.M."/>
            <person name="Andrzejewski T.M."/>
            <person name="Davidsen T.M."/>
            <person name="Wayne K.J."/>
            <person name="Tettelin H."/>
            <person name="Glass J.I."/>
            <person name="Rusch D."/>
            <person name="Podicherti R."/>
            <person name="Tsui H.-C.T."/>
            <person name="Winkler M.E."/>
        </authorList>
    </citation>
    <scope>NUCLEOTIDE SEQUENCE</scope>
</reference>
<sequence length="23" mass="2449">VPEAGRAALRSTGDRPPDYPPEP</sequence>
<accession>A0A381YMN1</accession>
<dbReference type="EMBL" id="UINC01018523">
    <property type="protein sequence ID" value="SVA77881.1"/>
    <property type="molecule type" value="Genomic_DNA"/>
</dbReference>
<feature type="region of interest" description="Disordered" evidence="1">
    <location>
        <begin position="1"/>
        <end position="23"/>
    </location>
</feature>
<feature type="non-terminal residue" evidence="2">
    <location>
        <position position="1"/>
    </location>
</feature>
<gene>
    <name evidence="2" type="ORF">METZ01_LOCUS130735</name>
</gene>
<evidence type="ECO:0000313" key="2">
    <source>
        <dbReference type="EMBL" id="SVA77881.1"/>
    </source>
</evidence>